<reference evidence="2 3" key="1">
    <citation type="submission" date="2017-11" db="EMBL/GenBank/DDBJ databases">
        <title>Streptomyces carmine sp. nov., a novel actinomycete isolated from Sophora alopecuroides in Xinjiang, China.</title>
        <authorList>
            <person name="Wang Y."/>
            <person name="Luo X."/>
            <person name="Wan C."/>
            <person name="Zhang L."/>
        </authorList>
    </citation>
    <scope>NUCLEOTIDE SEQUENCE [LARGE SCALE GENOMIC DNA]</scope>
    <source>
        <strain evidence="2 3">TRM SA0054</strain>
    </source>
</reference>
<feature type="compositionally biased region" description="Polar residues" evidence="1">
    <location>
        <begin position="73"/>
        <end position="86"/>
    </location>
</feature>
<evidence type="ECO:0000256" key="1">
    <source>
        <dbReference type="SAM" id="MobiDB-lite"/>
    </source>
</evidence>
<accession>A0A2M8M5W9</accession>
<name>A0A2M8M5W9_9ACTN</name>
<dbReference type="AlphaFoldDB" id="A0A2M8M5W9"/>
<feature type="region of interest" description="Disordered" evidence="1">
    <location>
        <begin position="27"/>
        <end position="94"/>
    </location>
</feature>
<gene>
    <name evidence="2" type="ORF">CUT44_03605</name>
</gene>
<sequence>MKVTWVLLLVYGWPRPARCSVLSTGLHRPSPVSGAGAGVPLTPPPKRGERVWPGHGARFRRESAGTGGAMRTNRITDVSTPLTCTGTRREKDHG</sequence>
<comment type="caution">
    <text evidence="2">The sequence shown here is derived from an EMBL/GenBank/DDBJ whole genome shotgun (WGS) entry which is preliminary data.</text>
</comment>
<proteinExistence type="predicted"/>
<keyword evidence="3" id="KW-1185">Reference proteome</keyword>
<protein>
    <submittedName>
        <fullName evidence="2">Uncharacterized protein</fullName>
    </submittedName>
</protein>
<evidence type="ECO:0000313" key="3">
    <source>
        <dbReference type="Proteomes" id="UP000230407"/>
    </source>
</evidence>
<dbReference type="Proteomes" id="UP000230407">
    <property type="component" value="Unassembled WGS sequence"/>
</dbReference>
<evidence type="ECO:0000313" key="2">
    <source>
        <dbReference type="EMBL" id="PJE99605.1"/>
    </source>
</evidence>
<dbReference type="EMBL" id="PGGW01000011">
    <property type="protein sequence ID" value="PJE99605.1"/>
    <property type="molecule type" value="Genomic_DNA"/>
</dbReference>
<organism evidence="2 3">
    <name type="scientific">Streptomyces carminius</name>
    <dbReference type="NCBI Taxonomy" id="2665496"/>
    <lineage>
        <taxon>Bacteria</taxon>
        <taxon>Bacillati</taxon>
        <taxon>Actinomycetota</taxon>
        <taxon>Actinomycetes</taxon>
        <taxon>Kitasatosporales</taxon>
        <taxon>Streptomycetaceae</taxon>
        <taxon>Streptomyces</taxon>
    </lineage>
</organism>